<evidence type="ECO:0000313" key="4">
    <source>
        <dbReference type="Proteomes" id="UP000219329"/>
    </source>
</evidence>
<keyword evidence="1" id="KW-0732">Signal</keyword>
<dbReference type="EMBL" id="NTJZ01000008">
    <property type="protein sequence ID" value="PDH33437.1"/>
    <property type="molecule type" value="Genomic_DNA"/>
</dbReference>
<proteinExistence type="predicted"/>
<evidence type="ECO:0000256" key="1">
    <source>
        <dbReference type="SAM" id="SignalP"/>
    </source>
</evidence>
<name>A0A2A5WB02_9GAMM</name>
<gene>
    <name evidence="3" type="ORF">CNF02_08295</name>
</gene>
<accession>A0A2A5WB02</accession>
<dbReference type="InterPro" id="IPR024311">
    <property type="entry name" value="Lipocalin-like"/>
</dbReference>
<comment type="caution">
    <text evidence="3">The sequence shown here is derived from an EMBL/GenBank/DDBJ whole genome shotgun (WGS) entry which is preliminary data.</text>
</comment>
<dbReference type="Proteomes" id="UP000219329">
    <property type="component" value="Unassembled WGS sequence"/>
</dbReference>
<feature type="chain" id="PRO_5012540300" description="Lipocalin-like domain-containing protein" evidence="1">
    <location>
        <begin position="24"/>
        <end position="159"/>
    </location>
</feature>
<reference evidence="3 4" key="1">
    <citation type="submission" date="2017-08" db="EMBL/GenBank/DDBJ databases">
        <title>Fine stratification of microbial communities through a metagenomic profile of the photic zone.</title>
        <authorList>
            <person name="Haro-Moreno J.M."/>
            <person name="Lopez-Perez M."/>
            <person name="De La Torre J."/>
            <person name="Picazo A."/>
            <person name="Camacho A."/>
            <person name="Rodriguez-Valera F."/>
        </authorList>
    </citation>
    <scope>NUCLEOTIDE SEQUENCE [LARGE SCALE GENOMIC DNA]</scope>
    <source>
        <strain evidence="3">MED-G28</strain>
    </source>
</reference>
<dbReference type="AlphaFoldDB" id="A0A2A5WB02"/>
<protein>
    <recommendedName>
        <fullName evidence="2">Lipocalin-like domain-containing protein</fullName>
    </recommendedName>
</protein>
<evidence type="ECO:0000259" key="2">
    <source>
        <dbReference type="Pfam" id="PF13924"/>
    </source>
</evidence>
<sequence length="159" mass="17777">MKTRMLCFSISLSLLCLTSSVLAANDTDSIRQKFIGDFELVSYVAFADDGSGRDMNYIGRLSYDKFDNMAGLGMPKDLPDRAANTDERTIGGFAYWGGVSWDVEQGTVTHHVEGSPMVPEWVGGDNIRYYEFITDDLLSLTVKNNQGRITGTLTWRRLK</sequence>
<evidence type="ECO:0000313" key="3">
    <source>
        <dbReference type="EMBL" id="PDH33437.1"/>
    </source>
</evidence>
<feature type="signal peptide" evidence="1">
    <location>
        <begin position="1"/>
        <end position="23"/>
    </location>
</feature>
<feature type="domain" description="Lipocalin-like" evidence="2">
    <location>
        <begin position="93"/>
        <end position="157"/>
    </location>
</feature>
<dbReference type="Pfam" id="PF13924">
    <property type="entry name" value="Lipocalin_5"/>
    <property type="match status" value="1"/>
</dbReference>
<organism evidence="3 4">
    <name type="scientific">OM182 bacterium MED-G28</name>
    <dbReference type="NCBI Taxonomy" id="1986256"/>
    <lineage>
        <taxon>Bacteria</taxon>
        <taxon>Pseudomonadati</taxon>
        <taxon>Pseudomonadota</taxon>
        <taxon>Gammaproteobacteria</taxon>
        <taxon>OMG group</taxon>
        <taxon>OM182 clade</taxon>
    </lineage>
</organism>